<dbReference type="InterPro" id="IPR047930">
    <property type="entry name" value="Transpos_IS6"/>
</dbReference>
<evidence type="ECO:0000256" key="3">
    <source>
        <dbReference type="ARBA" id="ARBA00023172"/>
    </source>
</evidence>
<keyword evidence="6" id="KW-1185">Reference proteome</keyword>
<organism evidence="5 6">
    <name type="scientific">Paraburkholderia fynbosensis</name>
    <dbReference type="NCBI Taxonomy" id="1200993"/>
    <lineage>
        <taxon>Bacteria</taxon>
        <taxon>Pseudomonadati</taxon>
        <taxon>Pseudomonadota</taxon>
        <taxon>Betaproteobacteria</taxon>
        <taxon>Burkholderiales</taxon>
        <taxon>Burkholderiaceae</taxon>
        <taxon>Paraburkholderia</taxon>
    </lineage>
</organism>
<dbReference type="GO" id="GO:0032196">
    <property type="term" value="P:transposition"/>
    <property type="evidence" value="ECO:0007669"/>
    <property type="project" value="UniProtKB-KW"/>
</dbReference>
<keyword evidence="3" id="KW-0233">DNA recombination</keyword>
<protein>
    <recommendedName>
        <fullName evidence="4">DDE domain-containing protein</fullName>
    </recommendedName>
</protein>
<dbReference type="GO" id="GO:0003677">
    <property type="term" value="F:DNA binding"/>
    <property type="evidence" value="ECO:0007669"/>
    <property type="project" value="UniProtKB-KW"/>
</dbReference>
<dbReference type="PANTHER" id="PTHR35528:SF3">
    <property type="entry name" value="BLL1675 PROTEIN"/>
    <property type="match status" value="1"/>
</dbReference>
<dbReference type="PANTHER" id="PTHR35528">
    <property type="entry name" value="BLL1675 PROTEIN"/>
    <property type="match status" value="1"/>
</dbReference>
<dbReference type="InterPro" id="IPR032874">
    <property type="entry name" value="DDE_dom"/>
</dbReference>
<dbReference type="SUPFAM" id="SSF53098">
    <property type="entry name" value="Ribonuclease H-like"/>
    <property type="match status" value="1"/>
</dbReference>
<accession>A0A6J5H2U6</accession>
<evidence type="ECO:0000256" key="1">
    <source>
        <dbReference type="ARBA" id="ARBA00022578"/>
    </source>
</evidence>
<name>A0A6J5H2U6_9BURK</name>
<gene>
    <name evidence="5" type="ORF">LMG27177_07380</name>
</gene>
<evidence type="ECO:0000256" key="2">
    <source>
        <dbReference type="ARBA" id="ARBA00023125"/>
    </source>
</evidence>
<evidence type="ECO:0000259" key="4">
    <source>
        <dbReference type="Pfam" id="PF13610"/>
    </source>
</evidence>
<evidence type="ECO:0000313" key="6">
    <source>
        <dbReference type="Proteomes" id="UP000494252"/>
    </source>
</evidence>
<dbReference type="GO" id="GO:0006310">
    <property type="term" value="P:DNA recombination"/>
    <property type="evidence" value="ECO:0007669"/>
    <property type="project" value="UniProtKB-KW"/>
</dbReference>
<keyword evidence="1" id="KW-0815">Transposition</keyword>
<reference evidence="5 6" key="1">
    <citation type="submission" date="2020-04" db="EMBL/GenBank/DDBJ databases">
        <authorList>
            <person name="De Canck E."/>
        </authorList>
    </citation>
    <scope>NUCLEOTIDE SEQUENCE [LARGE SCALE GENOMIC DNA]</scope>
    <source>
        <strain evidence="5 6">LMG 27177</strain>
    </source>
</reference>
<dbReference type="Pfam" id="PF13610">
    <property type="entry name" value="DDE_Tnp_IS240"/>
    <property type="match status" value="1"/>
</dbReference>
<evidence type="ECO:0000313" key="5">
    <source>
        <dbReference type="EMBL" id="CAB3810681.1"/>
    </source>
</evidence>
<feature type="domain" description="DDE" evidence="4">
    <location>
        <begin position="79"/>
        <end position="215"/>
    </location>
</feature>
<dbReference type="InterPro" id="IPR012337">
    <property type="entry name" value="RNaseH-like_sf"/>
</dbReference>
<sequence length="264" mass="30653">MSKLTDIDRLFNGRHFDREVIVLCVRWYLRYKLSFRDLVEIMAERGLSLAHTTIMRWVKRFAPEFLKRWDRFAKSADRSWRVDETYVKVRGKSVYLYRAVDRAGKTVDFQLSARRGVAAAKAFFAKAIRSQGLAPKTITLDGYAASHRAVREMKADQFLPADTTLRSSKYLNNLIEQDHRNIKSRVNAMLGFKRFRNAAITISGVELMHRIRKGQFNLARLRLKDTTAPAVWKSVFSARRFDGEYTVFRLRPQLAPQPSSRNAS</sequence>
<dbReference type="AlphaFoldDB" id="A0A6J5H2U6"/>
<keyword evidence="2" id="KW-0238">DNA-binding</keyword>
<dbReference type="Proteomes" id="UP000494252">
    <property type="component" value="Unassembled WGS sequence"/>
</dbReference>
<dbReference type="NCBIfam" id="NF033587">
    <property type="entry name" value="transpos_IS6"/>
    <property type="match status" value="1"/>
</dbReference>
<proteinExistence type="predicted"/>
<dbReference type="EMBL" id="CADIKI010000040">
    <property type="protein sequence ID" value="CAB3810681.1"/>
    <property type="molecule type" value="Genomic_DNA"/>
</dbReference>
<dbReference type="InterPro" id="IPR052183">
    <property type="entry name" value="IS_Transposase"/>
</dbReference>